<proteinExistence type="predicted"/>
<reference evidence="2" key="1">
    <citation type="submission" date="2021-01" db="EMBL/GenBank/DDBJ databases">
        <authorList>
            <person name="Li R."/>
            <person name="Bekaert M."/>
        </authorList>
    </citation>
    <scope>NUCLEOTIDE SEQUENCE</scope>
    <source>
        <strain evidence="2">Farmed</strain>
    </source>
</reference>
<feature type="transmembrane region" description="Helical" evidence="1">
    <location>
        <begin position="72"/>
        <end position="89"/>
    </location>
</feature>
<keyword evidence="1" id="KW-0472">Membrane</keyword>
<dbReference type="AlphaFoldDB" id="A0A812EDU1"/>
<feature type="transmembrane region" description="Helical" evidence="1">
    <location>
        <begin position="46"/>
        <end position="65"/>
    </location>
</feature>
<feature type="transmembrane region" description="Helical" evidence="1">
    <location>
        <begin position="95"/>
        <end position="117"/>
    </location>
</feature>
<accession>A0A812EDU1</accession>
<dbReference type="EMBL" id="CAHIKZ030005331">
    <property type="protein sequence ID" value="CAE1322606.1"/>
    <property type="molecule type" value="Genomic_DNA"/>
</dbReference>
<organism evidence="2 3">
    <name type="scientific">Acanthosepion pharaonis</name>
    <name type="common">Pharaoh cuttlefish</name>
    <name type="synonym">Sepia pharaonis</name>
    <dbReference type="NCBI Taxonomy" id="158019"/>
    <lineage>
        <taxon>Eukaryota</taxon>
        <taxon>Metazoa</taxon>
        <taxon>Spiralia</taxon>
        <taxon>Lophotrochozoa</taxon>
        <taxon>Mollusca</taxon>
        <taxon>Cephalopoda</taxon>
        <taxon>Coleoidea</taxon>
        <taxon>Decapodiformes</taxon>
        <taxon>Sepiida</taxon>
        <taxon>Sepiina</taxon>
        <taxon>Sepiidae</taxon>
        <taxon>Acanthosepion</taxon>
    </lineage>
</organism>
<sequence>MIIIPLFLSPSPQSTSFSFHRHQHHSTPFILNIFARSQYSTVFSILFKWFFFSFAISSLSIQFYFSSSHKRFMNFFLIFFSSTVSLFLFSFSFLFFLSFALCPFFFFFFFFFFLSFFSPLSMFFYFHTSSSVRIFSFPQFLSILFSFPEHPKILLGPTGFFPFTILLSFFLILPHSA</sequence>
<keyword evidence="1" id="KW-1133">Transmembrane helix</keyword>
<protein>
    <submittedName>
        <fullName evidence="2">Uncharacterized protein</fullName>
    </submittedName>
</protein>
<comment type="caution">
    <text evidence="2">The sequence shown here is derived from an EMBL/GenBank/DDBJ whole genome shotgun (WGS) entry which is preliminary data.</text>
</comment>
<evidence type="ECO:0000313" key="3">
    <source>
        <dbReference type="Proteomes" id="UP000597762"/>
    </source>
</evidence>
<evidence type="ECO:0000313" key="2">
    <source>
        <dbReference type="EMBL" id="CAE1322606.1"/>
    </source>
</evidence>
<dbReference type="Proteomes" id="UP000597762">
    <property type="component" value="Unassembled WGS sequence"/>
</dbReference>
<feature type="transmembrane region" description="Helical" evidence="1">
    <location>
        <begin position="153"/>
        <end position="173"/>
    </location>
</feature>
<keyword evidence="3" id="KW-1185">Reference proteome</keyword>
<name>A0A812EDU1_ACAPH</name>
<evidence type="ECO:0000256" key="1">
    <source>
        <dbReference type="SAM" id="Phobius"/>
    </source>
</evidence>
<gene>
    <name evidence="2" type="ORF">SPHA_72564</name>
</gene>
<keyword evidence="1" id="KW-0812">Transmembrane</keyword>